<dbReference type="EMBL" id="MQUC01000003">
    <property type="protein sequence ID" value="PRP66018.1"/>
    <property type="molecule type" value="Genomic_DNA"/>
</dbReference>
<dbReference type="GO" id="GO:0003677">
    <property type="term" value="F:DNA binding"/>
    <property type="evidence" value="ECO:0007669"/>
    <property type="project" value="InterPro"/>
</dbReference>
<keyword evidence="1" id="KW-0175">Coiled coil</keyword>
<dbReference type="EMBL" id="MQUC01000003">
    <property type="protein sequence ID" value="PRP67140.1"/>
    <property type="molecule type" value="Genomic_DNA"/>
</dbReference>
<dbReference type="PANTHER" id="PTHR33055:SF3">
    <property type="entry name" value="PUTATIVE TRANSPOSASE FOR IS117-RELATED"/>
    <property type="match status" value="1"/>
</dbReference>
<sequence length="321" mass="36226">MDKYTEVFGVDISKDHFDVFSERYGHERFSNNDDGFHRFLEGLYDTDLVVMEATGYYHVLLLEFLNGFGVPSSLLNPLSVKRFIQMRLKRVKTDKSDAEMIRSYGLQEKVAIYQNKSVESKAMLQTCSMLEVYLKQRTMLKNKLHGEKTLGEPSEVLVKSLQCSITHMDQQIQVLENELADLVKMLYGNQKAHLCSIPGIGDRTAIYLLALTDGFSRFQTASQLISYAGMSPVIRESGSSVRGRSRISKMGNRRLRNLMFMCAFNACKHNPGCKAMYERITAKGKSKKLALIAVGNKLLRQAFAIGKSGLPFDPAYVSRVA</sequence>
<evidence type="ECO:0000259" key="2">
    <source>
        <dbReference type="Pfam" id="PF01548"/>
    </source>
</evidence>
<evidence type="ECO:0000313" key="4">
    <source>
        <dbReference type="EMBL" id="PRP66018.1"/>
    </source>
</evidence>
<dbReference type="InterPro" id="IPR002525">
    <property type="entry name" value="Transp_IS110-like_N"/>
</dbReference>
<evidence type="ECO:0000313" key="10">
    <source>
        <dbReference type="EMBL" id="PRP67151.1"/>
    </source>
</evidence>
<proteinExistence type="predicted"/>
<accession>A0A2S9WTN9</accession>
<dbReference type="PANTHER" id="PTHR33055">
    <property type="entry name" value="TRANSPOSASE FOR INSERTION SEQUENCE ELEMENT IS1111A"/>
    <property type="match status" value="1"/>
</dbReference>
<dbReference type="EMBL" id="MQUC01000003">
    <property type="protein sequence ID" value="PRP67152.1"/>
    <property type="molecule type" value="Genomic_DNA"/>
</dbReference>
<dbReference type="EMBL" id="MQUC01000003">
    <property type="protein sequence ID" value="PRP67147.1"/>
    <property type="molecule type" value="Genomic_DNA"/>
</dbReference>
<evidence type="ECO:0000313" key="8">
    <source>
        <dbReference type="EMBL" id="PRP67141.1"/>
    </source>
</evidence>
<dbReference type="Pfam" id="PF02371">
    <property type="entry name" value="Transposase_20"/>
    <property type="match status" value="1"/>
</dbReference>
<evidence type="ECO:0000313" key="12">
    <source>
        <dbReference type="Proteomes" id="UP000239532"/>
    </source>
</evidence>
<dbReference type="Proteomes" id="UP000239532">
    <property type="component" value="Unassembled WGS sequence"/>
</dbReference>
<evidence type="ECO:0000313" key="5">
    <source>
        <dbReference type="EMBL" id="PRP66844.1"/>
    </source>
</evidence>
<evidence type="ECO:0000259" key="3">
    <source>
        <dbReference type="Pfam" id="PF02371"/>
    </source>
</evidence>
<dbReference type="Pfam" id="PF01548">
    <property type="entry name" value="DEDD_Tnp_IS110"/>
    <property type="match status" value="1"/>
</dbReference>
<dbReference type="AlphaFoldDB" id="A0A2S9WTN9"/>
<dbReference type="EMBL" id="MQUC01000003">
    <property type="protein sequence ID" value="PRP66845.1"/>
    <property type="molecule type" value="Genomic_DNA"/>
</dbReference>
<protein>
    <submittedName>
        <fullName evidence="6">IS110 family transposase</fullName>
    </submittedName>
</protein>
<organism evidence="6 12">
    <name type="scientific">Nonlabens agnitus</name>
    <dbReference type="NCBI Taxonomy" id="870484"/>
    <lineage>
        <taxon>Bacteria</taxon>
        <taxon>Pseudomonadati</taxon>
        <taxon>Bacteroidota</taxon>
        <taxon>Flavobacteriia</taxon>
        <taxon>Flavobacteriales</taxon>
        <taxon>Flavobacteriaceae</taxon>
        <taxon>Nonlabens</taxon>
    </lineage>
</organism>
<evidence type="ECO:0000313" key="9">
    <source>
        <dbReference type="EMBL" id="PRP67147.1"/>
    </source>
</evidence>
<gene>
    <name evidence="4" type="ORF">BST86_02435</name>
    <name evidence="5" type="ORF">BST86_06870</name>
    <name evidence="6" type="ORF">BST86_06875</name>
    <name evidence="7" type="ORF">BST86_08535</name>
    <name evidence="8" type="ORF">BST86_08540</name>
    <name evidence="9" type="ORF">BST86_08575</name>
    <name evidence="10" type="ORF">BST86_08595</name>
    <name evidence="11" type="ORF">BST86_08600</name>
</gene>
<reference evidence="6 12" key="1">
    <citation type="submission" date="2016-11" db="EMBL/GenBank/DDBJ databases">
        <title>Trade-off between light-utilization and light-protection in marine flavobacteria.</title>
        <authorList>
            <person name="Kumagai Y."/>
        </authorList>
    </citation>
    <scope>NUCLEOTIDE SEQUENCE [LARGE SCALE GENOMIC DNA]</scope>
    <source>
        <strain evidence="6 12">JCM 17109</strain>
    </source>
</reference>
<dbReference type="GO" id="GO:0004803">
    <property type="term" value="F:transposase activity"/>
    <property type="evidence" value="ECO:0007669"/>
    <property type="project" value="InterPro"/>
</dbReference>
<keyword evidence="12" id="KW-1185">Reference proteome</keyword>
<evidence type="ECO:0000313" key="11">
    <source>
        <dbReference type="EMBL" id="PRP67152.1"/>
    </source>
</evidence>
<dbReference type="OrthoDB" id="964423at2"/>
<feature type="domain" description="Transposase IS110-like N-terminal" evidence="2">
    <location>
        <begin position="9"/>
        <end position="145"/>
    </location>
</feature>
<evidence type="ECO:0000256" key="1">
    <source>
        <dbReference type="SAM" id="Coils"/>
    </source>
</evidence>
<dbReference type="GO" id="GO:0006313">
    <property type="term" value="P:DNA transposition"/>
    <property type="evidence" value="ECO:0007669"/>
    <property type="project" value="InterPro"/>
</dbReference>
<dbReference type="RefSeq" id="WP_105981876.1">
    <property type="nucleotide sequence ID" value="NZ_MQUC01000003.1"/>
</dbReference>
<dbReference type="InterPro" id="IPR047650">
    <property type="entry name" value="Transpos_IS110"/>
</dbReference>
<dbReference type="EMBL" id="MQUC01000003">
    <property type="protein sequence ID" value="PRP67151.1"/>
    <property type="molecule type" value="Genomic_DNA"/>
</dbReference>
<evidence type="ECO:0000313" key="6">
    <source>
        <dbReference type="EMBL" id="PRP66845.1"/>
    </source>
</evidence>
<dbReference type="EMBL" id="MQUC01000003">
    <property type="protein sequence ID" value="PRP67141.1"/>
    <property type="molecule type" value="Genomic_DNA"/>
</dbReference>
<feature type="coiled-coil region" evidence="1">
    <location>
        <begin position="158"/>
        <end position="185"/>
    </location>
</feature>
<name>A0A2S9WTN9_9FLAO</name>
<dbReference type="NCBIfam" id="NF033542">
    <property type="entry name" value="transpos_IS110"/>
    <property type="match status" value="1"/>
</dbReference>
<feature type="domain" description="Transposase IS116/IS110/IS902 C-terminal" evidence="3">
    <location>
        <begin position="193"/>
        <end position="278"/>
    </location>
</feature>
<comment type="caution">
    <text evidence="6">The sequence shown here is derived from an EMBL/GenBank/DDBJ whole genome shotgun (WGS) entry which is preliminary data.</text>
</comment>
<dbReference type="EMBL" id="MQUC01000003">
    <property type="protein sequence ID" value="PRP66844.1"/>
    <property type="molecule type" value="Genomic_DNA"/>
</dbReference>
<evidence type="ECO:0000313" key="7">
    <source>
        <dbReference type="EMBL" id="PRP67140.1"/>
    </source>
</evidence>
<dbReference type="InterPro" id="IPR003346">
    <property type="entry name" value="Transposase_20"/>
</dbReference>